<organism evidence="10 11">
    <name type="scientific">Sphaerotilus hippei</name>
    <dbReference type="NCBI Taxonomy" id="744406"/>
    <lineage>
        <taxon>Bacteria</taxon>
        <taxon>Pseudomonadati</taxon>
        <taxon>Pseudomonadota</taxon>
        <taxon>Betaproteobacteria</taxon>
        <taxon>Burkholderiales</taxon>
        <taxon>Sphaerotilaceae</taxon>
        <taxon>Sphaerotilus</taxon>
    </lineage>
</organism>
<keyword evidence="2" id="KW-1003">Cell membrane</keyword>
<dbReference type="PANTHER" id="PTHR33908:SF11">
    <property type="entry name" value="MEMBRANE PROTEIN"/>
    <property type="match status" value="1"/>
</dbReference>
<sequence>MNTSRSAAVAPPVPGWSAPHLMVLVLLLALLFLLRVVVLAEAMAPGDLTLQVDEAQYWHWSRDLQWGYYSKPPVIAALIAASTALFGNGLVGLKLLTVLAYPLTAAVLAAWARDLALAVVATPADASGARQAAGWADRVGLLAAALFMTSPIAGLLGLAVTTDAPLLLCWALAGWRLWAALERGQRRDWLWLGVFAALGILSKYTMLAMAAGLLVLLPTHGQRGPWWAWPGRDGGVPLSLLRARLQGLMMTGGVVLLMLLPHLAWNADHGWPTLQHTVEITAESQRGSGRSPASSLAEFVGGQWLQFGPFWLLLLMALGVARLARRGPPAAAAAPLALAFDPSGWARARRFALWLALPLLAVGLTQAWHSRAQLNWTAPAAHGLFLWASLGLARRWPAAPVPAGAAALPALRWLPAALVAGMGLHVLLTTAVPLAGPIARHFGRAPDQPLPRQWDIWVRMRAWGPAYARLAPTARDFLRQHPQAQILGMDRQVISMGSYQWRELLAGQPELPGAPGVSRRWITWTPPGQRFAQDHFQLTTRWAAAGSPAAREPLLIVSAAELPAGLLARLDEPRLLAEVVEPDGAGRTLRLRLWAASRRDAQGTAP</sequence>
<feature type="transmembrane region" description="Helical" evidence="8">
    <location>
        <begin position="66"/>
        <end position="86"/>
    </location>
</feature>
<dbReference type="GO" id="GO:0009103">
    <property type="term" value="P:lipopolysaccharide biosynthetic process"/>
    <property type="evidence" value="ECO:0007669"/>
    <property type="project" value="UniProtKB-ARBA"/>
</dbReference>
<comment type="subcellular location">
    <subcellularLocation>
        <location evidence="1">Cell membrane</location>
        <topology evidence="1">Multi-pass membrane protein</topology>
    </subcellularLocation>
</comment>
<dbReference type="InterPro" id="IPR050297">
    <property type="entry name" value="LipidA_mod_glycosyltrf_83"/>
</dbReference>
<evidence type="ECO:0000256" key="8">
    <source>
        <dbReference type="SAM" id="Phobius"/>
    </source>
</evidence>
<evidence type="ECO:0000313" key="11">
    <source>
        <dbReference type="Proteomes" id="UP000247811"/>
    </source>
</evidence>
<evidence type="ECO:0000259" key="9">
    <source>
        <dbReference type="Pfam" id="PF13231"/>
    </source>
</evidence>
<feature type="domain" description="Glycosyltransferase RgtA/B/C/D-like" evidence="9">
    <location>
        <begin position="137"/>
        <end position="227"/>
    </location>
</feature>
<evidence type="ECO:0000256" key="5">
    <source>
        <dbReference type="ARBA" id="ARBA00022692"/>
    </source>
</evidence>
<feature type="transmembrane region" description="Helical" evidence="8">
    <location>
        <begin position="190"/>
        <end position="217"/>
    </location>
</feature>
<keyword evidence="7 8" id="KW-0472">Membrane</keyword>
<protein>
    <submittedName>
        <fullName evidence="10">Dolichyl-phosphate-mannose-protein mannosyltransferase</fullName>
    </submittedName>
</protein>
<comment type="caution">
    <text evidence="10">The sequence shown here is derived from an EMBL/GenBank/DDBJ whole genome shotgun (WGS) entry which is preliminary data.</text>
</comment>
<reference evidence="10 11" key="1">
    <citation type="submission" date="2018-05" db="EMBL/GenBank/DDBJ databases">
        <title>Genomic Encyclopedia of Type Strains, Phase IV (KMG-IV): sequencing the most valuable type-strain genomes for metagenomic binning, comparative biology and taxonomic classification.</title>
        <authorList>
            <person name="Goeker M."/>
        </authorList>
    </citation>
    <scope>NUCLEOTIDE SEQUENCE [LARGE SCALE GENOMIC DNA]</scope>
    <source>
        <strain evidence="10 11">DSM 566</strain>
    </source>
</reference>
<gene>
    <name evidence="10" type="ORF">C7444_10862</name>
</gene>
<keyword evidence="6 8" id="KW-1133">Transmembrane helix</keyword>
<evidence type="ECO:0000256" key="7">
    <source>
        <dbReference type="ARBA" id="ARBA00023136"/>
    </source>
</evidence>
<dbReference type="Proteomes" id="UP000247811">
    <property type="component" value="Unassembled WGS sequence"/>
</dbReference>
<accession>A0A318GZI6</accession>
<dbReference type="Pfam" id="PF13231">
    <property type="entry name" value="PMT_2"/>
    <property type="match status" value="1"/>
</dbReference>
<keyword evidence="11" id="KW-1185">Reference proteome</keyword>
<dbReference type="GO" id="GO:0016763">
    <property type="term" value="F:pentosyltransferase activity"/>
    <property type="evidence" value="ECO:0007669"/>
    <property type="project" value="TreeGrafter"/>
</dbReference>
<dbReference type="InterPro" id="IPR038731">
    <property type="entry name" value="RgtA/B/C-like"/>
</dbReference>
<evidence type="ECO:0000256" key="3">
    <source>
        <dbReference type="ARBA" id="ARBA00022676"/>
    </source>
</evidence>
<keyword evidence="3 10" id="KW-0328">Glycosyltransferase</keyword>
<dbReference type="RefSeq" id="WP_110400756.1">
    <property type="nucleotide sequence ID" value="NZ_QJJS01000008.1"/>
</dbReference>
<name>A0A318GZI6_9BURK</name>
<dbReference type="OrthoDB" id="8933800at2"/>
<evidence type="ECO:0000313" key="10">
    <source>
        <dbReference type="EMBL" id="PXW95803.1"/>
    </source>
</evidence>
<dbReference type="PANTHER" id="PTHR33908">
    <property type="entry name" value="MANNOSYLTRANSFERASE YKCB-RELATED"/>
    <property type="match status" value="1"/>
</dbReference>
<feature type="transmembrane region" description="Helical" evidence="8">
    <location>
        <begin position="304"/>
        <end position="324"/>
    </location>
</feature>
<feature type="transmembrane region" description="Helical" evidence="8">
    <location>
        <begin position="413"/>
        <end position="436"/>
    </location>
</feature>
<keyword evidence="4 10" id="KW-0808">Transferase</keyword>
<dbReference type="AlphaFoldDB" id="A0A318GZI6"/>
<evidence type="ECO:0000256" key="6">
    <source>
        <dbReference type="ARBA" id="ARBA00022989"/>
    </source>
</evidence>
<feature type="transmembrane region" description="Helical" evidence="8">
    <location>
        <begin position="247"/>
        <end position="265"/>
    </location>
</feature>
<proteinExistence type="predicted"/>
<feature type="transmembrane region" description="Helical" evidence="8">
    <location>
        <begin position="351"/>
        <end position="368"/>
    </location>
</feature>
<keyword evidence="5 8" id="KW-0812">Transmembrane</keyword>
<dbReference type="GO" id="GO:0005886">
    <property type="term" value="C:plasma membrane"/>
    <property type="evidence" value="ECO:0007669"/>
    <property type="project" value="UniProtKB-SubCell"/>
</dbReference>
<dbReference type="EMBL" id="QJJS01000008">
    <property type="protein sequence ID" value="PXW95803.1"/>
    <property type="molecule type" value="Genomic_DNA"/>
</dbReference>
<evidence type="ECO:0000256" key="2">
    <source>
        <dbReference type="ARBA" id="ARBA00022475"/>
    </source>
</evidence>
<evidence type="ECO:0000256" key="1">
    <source>
        <dbReference type="ARBA" id="ARBA00004651"/>
    </source>
</evidence>
<evidence type="ECO:0000256" key="4">
    <source>
        <dbReference type="ARBA" id="ARBA00022679"/>
    </source>
</evidence>